<evidence type="ECO:0000313" key="2">
    <source>
        <dbReference type="EMBL" id="GAT34367.1"/>
    </source>
</evidence>
<proteinExistence type="predicted"/>
<keyword evidence="3" id="KW-1185">Reference proteome</keyword>
<feature type="compositionally biased region" description="Pro residues" evidence="1">
    <location>
        <begin position="9"/>
        <end position="22"/>
    </location>
</feature>
<evidence type="ECO:0000313" key="3">
    <source>
        <dbReference type="Proteomes" id="UP000076023"/>
    </source>
</evidence>
<dbReference type="RefSeq" id="WP_075080002.1">
    <property type="nucleotide sequence ID" value="NZ_BDCO01000002.1"/>
</dbReference>
<dbReference type="STRING" id="690879.TSACC_22792"/>
<protein>
    <submittedName>
        <fullName evidence="2">Uncharacterized protein</fullName>
    </submittedName>
</protein>
<dbReference type="OrthoDB" id="9831421at2"/>
<evidence type="ECO:0000256" key="1">
    <source>
        <dbReference type="SAM" id="MobiDB-lite"/>
    </source>
</evidence>
<dbReference type="InParanoid" id="A0A146GCE2"/>
<gene>
    <name evidence="2" type="ORF">TSACC_22792</name>
</gene>
<sequence length="125" mass="14025">MNEDTTHPPHIPTEPGDAPPSPRTFVQEFEKRHGPGRWRTVARELVVSSICCNVIESYRTGQGMILRTAFDWRSITEPVDIIVRAVADTHGLSDYDTDSVHDYLTRLQAEPPVTSAIPASKTQRK</sequence>
<dbReference type="Proteomes" id="UP000076023">
    <property type="component" value="Unassembled WGS sequence"/>
</dbReference>
<dbReference type="EMBL" id="BDCO01000002">
    <property type="protein sequence ID" value="GAT34367.1"/>
    <property type="molecule type" value="Genomic_DNA"/>
</dbReference>
<accession>A0A146GCE2</accession>
<feature type="region of interest" description="Disordered" evidence="1">
    <location>
        <begin position="1"/>
        <end position="23"/>
    </location>
</feature>
<organism evidence="2 3">
    <name type="scientific">Terrimicrobium sacchariphilum</name>
    <dbReference type="NCBI Taxonomy" id="690879"/>
    <lineage>
        <taxon>Bacteria</taxon>
        <taxon>Pseudomonadati</taxon>
        <taxon>Verrucomicrobiota</taxon>
        <taxon>Terrimicrobiia</taxon>
        <taxon>Terrimicrobiales</taxon>
        <taxon>Terrimicrobiaceae</taxon>
        <taxon>Terrimicrobium</taxon>
    </lineage>
</organism>
<comment type="caution">
    <text evidence="2">The sequence shown here is derived from an EMBL/GenBank/DDBJ whole genome shotgun (WGS) entry which is preliminary data.</text>
</comment>
<name>A0A146GCE2_TERSA</name>
<dbReference type="AlphaFoldDB" id="A0A146GCE2"/>
<reference evidence="3" key="1">
    <citation type="journal article" date="2017" name="Genome Announc.">
        <title>Draft Genome Sequence of Terrimicrobium sacchariphilum NM-5T, a Facultative Anaerobic Soil Bacterium of the Class Spartobacteria.</title>
        <authorList>
            <person name="Qiu Y.L."/>
            <person name="Tourlousse D.M."/>
            <person name="Matsuura N."/>
            <person name="Ohashi A."/>
            <person name="Sekiguchi Y."/>
        </authorList>
    </citation>
    <scope>NUCLEOTIDE SEQUENCE [LARGE SCALE GENOMIC DNA]</scope>
    <source>
        <strain evidence="3">NM-5</strain>
    </source>
</reference>